<accession>A0AAD7CRQ8</accession>
<dbReference type="AlphaFoldDB" id="A0AAD7CRQ8"/>
<dbReference type="Proteomes" id="UP001221757">
    <property type="component" value="Unassembled WGS sequence"/>
</dbReference>
<evidence type="ECO:0000313" key="2">
    <source>
        <dbReference type="EMBL" id="KAJ7660475.1"/>
    </source>
</evidence>
<reference evidence="2" key="1">
    <citation type="submission" date="2023-03" db="EMBL/GenBank/DDBJ databases">
        <title>Massive genome expansion in bonnet fungi (Mycena s.s.) driven by repeated elements and novel gene families across ecological guilds.</title>
        <authorList>
            <consortium name="Lawrence Berkeley National Laboratory"/>
            <person name="Harder C.B."/>
            <person name="Miyauchi S."/>
            <person name="Viragh M."/>
            <person name="Kuo A."/>
            <person name="Thoen E."/>
            <person name="Andreopoulos B."/>
            <person name="Lu D."/>
            <person name="Skrede I."/>
            <person name="Drula E."/>
            <person name="Henrissat B."/>
            <person name="Morin E."/>
            <person name="Kohler A."/>
            <person name="Barry K."/>
            <person name="LaButti K."/>
            <person name="Morin E."/>
            <person name="Salamov A."/>
            <person name="Lipzen A."/>
            <person name="Mereny Z."/>
            <person name="Hegedus B."/>
            <person name="Baldrian P."/>
            <person name="Stursova M."/>
            <person name="Weitz H."/>
            <person name="Taylor A."/>
            <person name="Grigoriev I.V."/>
            <person name="Nagy L.G."/>
            <person name="Martin F."/>
            <person name="Kauserud H."/>
        </authorList>
    </citation>
    <scope>NUCLEOTIDE SEQUENCE</scope>
    <source>
        <strain evidence="2">CBHHK067</strain>
    </source>
</reference>
<evidence type="ECO:0000256" key="1">
    <source>
        <dbReference type="SAM" id="MobiDB-lite"/>
    </source>
</evidence>
<gene>
    <name evidence="2" type="ORF">B0H17DRAFT_1212592</name>
</gene>
<name>A0AAD7CRQ8_MYCRO</name>
<sequence>MTEYLDDFSPAASKRHLETQARIARWTQSTHELPQKDPHTPPTPAHPRVRCRRHPICVRTHRAMLGRKWK</sequence>
<keyword evidence="3" id="KW-1185">Reference proteome</keyword>
<comment type="caution">
    <text evidence="2">The sequence shown here is derived from an EMBL/GenBank/DDBJ whole genome shotgun (WGS) entry which is preliminary data.</text>
</comment>
<organism evidence="2 3">
    <name type="scientific">Mycena rosella</name>
    <name type="common">Pink bonnet</name>
    <name type="synonym">Agaricus rosellus</name>
    <dbReference type="NCBI Taxonomy" id="1033263"/>
    <lineage>
        <taxon>Eukaryota</taxon>
        <taxon>Fungi</taxon>
        <taxon>Dikarya</taxon>
        <taxon>Basidiomycota</taxon>
        <taxon>Agaricomycotina</taxon>
        <taxon>Agaricomycetes</taxon>
        <taxon>Agaricomycetidae</taxon>
        <taxon>Agaricales</taxon>
        <taxon>Marasmiineae</taxon>
        <taxon>Mycenaceae</taxon>
        <taxon>Mycena</taxon>
    </lineage>
</organism>
<evidence type="ECO:0000313" key="3">
    <source>
        <dbReference type="Proteomes" id="UP001221757"/>
    </source>
</evidence>
<dbReference type="EMBL" id="JARKIE010000261">
    <property type="protein sequence ID" value="KAJ7660475.1"/>
    <property type="molecule type" value="Genomic_DNA"/>
</dbReference>
<feature type="region of interest" description="Disordered" evidence="1">
    <location>
        <begin position="22"/>
        <end position="49"/>
    </location>
</feature>
<protein>
    <submittedName>
        <fullName evidence="2">Uncharacterized protein</fullName>
    </submittedName>
</protein>
<proteinExistence type="predicted"/>